<keyword evidence="8" id="KW-1185">Reference proteome</keyword>
<gene>
    <name evidence="7" type="ORF">SAMN04487961_0991</name>
</gene>
<comment type="similarity">
    <text evidence="1">Belongs to the peptidase S49 family.</text>
</comment>
<name>A0A1I4T4K4_9GAMM</name>
<proteinExistence type="inferred from homology"/>
<keyword evidence="2" id="KW-0645">Protease</keyword>
<evidence type="ECO:0000256" key="2">
    <source>
        <dbReference type="ARBA" id="ARBA00022670"/>
    </source>
</evidence>
<evidence type="ECO:0000313" key="7">
    <source>
        <dbReference type="EMBL" id="SFM71480.1"/>
    </source>
</evidence>
<feature type="region of interest" description="Disordered" evidence="5">
    <location>
        <begin position="304"/>
        <end position="334"/>
    </location>
</feature>
<evidence type="ECO:0000256" key="1">
    <source>
        <dbReference type="ARBA" id="ARBA00008683"/>
    </source>
</evidence>
<dbReference type="RefSeq" id="WP_091999631.1">
    <property type="nucleotide sequence ID" value="NZ_FOUR01000002.1"/>
</dbReference>
<feature type="compositionally biased region" description="Low complexity" evidence="5">
    <location>
        <begin position="429"/>
        <end position="448"/>
    </location>
</feature>
<evidence type="ECO:0000256" key="5">
    <source>
        <dbReference type="SAM" id="MobiDB-lite"/>
    </source>
</evidence>
<dbReference type="GO" id="GO:0006508">
    <property type="term" value="P:proteolysis"/>
    <property type="evidence" value="ECO:0007669"/>
    <property type="project" value="UniProtKB-KW"/>
</dbReference>
<feature type="domain" description="Peptidase S49" evidence="6">
    <location>
        <begin position="143"/>
        <end position="283"/>
    </location>
</feature>
<dbReference type="InterPro" id="IPR029045">
    <property type="entry name" value="ClpP/crotonase-like_dom_sf"/>
</dbReference>
<organism evidence="7 8">
    <name type="scientific">Marinobacter pelagius</name>
    <dbReference type="NCBI Taxonomy" id="379482"/>
    <lineage>
        <taxon>Bacteria</taxon>
        <taxon>Pseudomonadati</taxon>
        <taxon>Pseudomonadota</taxon>
        <taxon>Gammaproteobacteria</taxon>
        <taxon>Pseudomonadales</taxon>
        <taxon>Marinobacteraceae</taxon>
        <taxon>Marinobacter</taxon>
    </lineage>
</organism>
<feature type="compositionally biased region" description="Low complexity" evidence="5">
    <location>
        <begin position="308"/>
        <end position="332"/>
    </location>
</feature>
<dbReference type="Proteomes" id="UP000199339">
    <property type="component" value="Unassembled WGS sequence"/>
</dbReference>
<evidence type="ECO:0000256" key="3">
    <source>
        <dbReference type="ARBA" id="ARBA00022801"/>
    </source>
</evidence>
<protein>
    <submittedName>
        <fullName evidence="7">Protein C. Serine peptidase. MEROPS family S49</fullName>
    </submittedName>
</protein>
<dbReference type="Gene3D" id="6.20.330.10">
    <property type="match status" value="1"/>
</dbReference>
<evidence type="ECO:0000259" key="6">
    <source>
        <dbReference type="Pfam" id="PF01343"/>
    </source>
</evidence>
<sequence length="448" mass="47149">MRNQNIAARVLNQPLLLEPGYARVFIGALAPRLGIASLQDEFGLIESQEKLRLRADSFDPDRPRHRPYEVLNGVAVIPVAGTLVHKFGHLQPYSGMTGYDGIIARVEEALSDSTVEGILLDIDSPGGEVSGCFDTARRLHELRGVKPIGSIAYDTACSAAMALHSATDYRYTTTTARSGSVGVVMMHASFEQQLAENGIEVTLIHSGAFKVDGNPYENLPERVLANFQSQSDRIRNEFAEMVAAQIGLSVSDVLATEAAIYTGQDAIDVGFADELINGHDMLAAFSDYIQTTTTTGVSTMTIGNQNKPAAAAPASTAAPAQTPAPEATQPEPVDTAKLAAEAQAAEQERIAGILQAEEAEGKTKLAQHLAFKTKMSVDEAKAALAAADTAQPKAGSESLLEAAMGKTKQPEISAEAEAEADQGGELKGGARLAAAHAAATGNGKKTTH</sequence>
<dbReference type="PANTHER" id="PTHR33209:SF1">
    <property type="entry name" value="PEPTIDASE S49 DOMAIN-CONTAINING PROTEIN"/>
    <property type="match status" value="1"/>
</dbReference>
<keyword evidence="3" id="KW-0378">Hydrolase</keyword>
<dbReference type="InterPro" id="IPR033855">
    <property type="entry name" value="Protein_C"/>
</dbReference>
<dbReference type="InterPro" id="IPR002142">
    <property type="entry name" value="Peptidase_S49"/>
</dbReference>
<dbReference type="OrthoDB" id="6999246at2"/>
<evidence type="ECO:0000256" key="4">
    <source>
        <dbReference type="ARBA" id="ARBA00022825"/>
    </source>
</evidence>
<reference evidence="8" key="1">
    <citation type="submission" date="2016-10" db="EMBL/GenBank/DDBJ databases">
        <authorList>
            <person name="Varghese N."/>
            <person name="Submissions S."/>
        </authorList>
    </citation>
    <scope>NUCLEOTIDE SEQUENCE [LARGE SCALE GENOMIC DNA]</scope>
    <source>
        <strain evidence="8">CGMCC 1.6775</strain>
    </source>
</reference>
<dbReference type="GO" id="GO:0008236">
    <property type="term" value="F:serine-type peptidase activity"/>
    <property type="evidence" value="ECO:0007669"/>
    <property type="project" value="UniProtKB-KW"/>
</dbReference>
<accession>A0A1I4T4K4</accession>
<keyword evidence="4" id="KW-0720">Serine protease</keyword>
<dbReference type="SUPFAM" id="SSF52096">
    <property type="entry name" value="ClpP/crotonase"/>
    <property type="match status" value="1"/>
</dbReference>
<evidence type="ECO:0000313" key="8">
    <source>
        <dbReference type="Proteomes" id="UP000199339"/>
    </source>
</evidence>
<dbReference type="EMBL" id="FOUR01000002">
    <property type="protein sequence ID" value="SFM71480.1"/>
    <property type="molecule type" value="Genomic_DNA"/>
</dbReference>
<dbReference type="Gene3D" id="3.90.226.10">
    <property type="entry name" value="2-enoyl-CoA Hydratase, Chain A, domain 1"/>
    <property type="match status" value="1"/>
</dbReference>
<dbReference type="CDD" id="cd07022">
    <property type="entry name" value="S49_Sppa_36K_type"/>
    <property type="match status" value="1"/>
</dbReference>
<dbReference type="Pfam" id="PF01343">
    <property type="entry name" value="Peptidase_S49"/>
    <property type="match status" value="1"/>
</dbReference>
<feature type="region of interest" description="Disordered" evidence="5">
    <location>
        <begin position="402"/>
        <end position="448"/>
    </location>
</feature>
<dbReference type="PANTHER" id="PTHR33209">
    <property type="entry name" value="PROTEASE 4"/>
    <property type="match status" value="1"/>
</dbReference>
<dbReference type="AlphaFoldDB" id="A0A1I4T4K4"/>